<keyword evidence="2" id="KW-0449">Lipoprotein</keyword>
<reference evidence="3" key="1">
    <citation type="submission" date="2017-04" db="EMBL/GenBank/DDBJ databases">
        <authorList>
            <person name="Varghese N."/>
            <person name="Submissions S."/>
        </authorList>
    </citation>
    <scope>NUCLEOTIDE SEQUENCE [LARGE SCALE GENOMIC DNA]</scope>
    <source>
        <strain evidence="3">DSM 23072</strain>
    </source>
</reference>
<name>A0A1W1UVY6_9PAST</name>
<accession>A0A1W1UVY6</accession>
<keyword evidence="3" id="KW-1185">Reference proteome</keyword>
<dbReference type="PROSITE" id="PS51257">
    <property type="entry name" value="PROKAR_LIPOPROTEIN"/>
    <property type="match status" value="1"/>
</dbReference>
<evidence type="ECO:0000256" key="1">
    <source>
        <dbReference type="SAM" id="SignalP"/>
    </source>
</evidence>
<dbReference type="STRING" id="1122938.SAMN05660772_02443"/>
<proteinExistence type="predicted"/>
<dbReference type="Proteomes" id="UP000192408">
    <property type="component" value="Unassembled WGS sequence"/>
</dbReference>
<keyword evidence="1" id="KW-0732">Signal</keyword>
<dbReference type="AlphaFoldDB" id="A0A1W1UVY6"/>
<dbReference type="NCBIfam" id="TIGR03751">
    <property type="entry name" value="conj_TIGR03751"/>
    <property type="match status" value="1"/>
</dbReference>
<evidence type="ECO:0000313" key="3">
    <source>
        <dbReference type="Proteomes" id="UP000192408"/>
    </source>
</evidence>
<protein>
    <submittedName>
        <fullName evidence="2">Conjugative transfer region lipoprotein, TIGR03751 family</fullName>
    </submittedName>
</protein>
<feature type="chain" id="PRO_5012529079" evidence="1">
    <location>
        <begin position="22"/>
        <end position="132"/>
    </location>
</feature>
<organism evidence="2 3">
    <name type="scientific">Pasteurella testudinis DSM 23072</name>
    <dbReference type="NCBI Taxonomy" id="1122938"/>
    <lineage>
        <taxon>Bacteria</taxon>
        <taxon>Pseudomonadati</taxon>
        <taxon>Pseudomonadota</taxon>
        <taxon>Gammaproteobacteria</taxon>
        <taxon>Pasteurellales</taxon>
        <taxon>Pasteurellaceae</taxon>
        <taxon>Pasteurella</taxon>
    </lineage>
</organism>
<sequence>MTMKTLLLCLSITLLSACSTSKDLLPTDNSTMRDVWNQGGGTNELLQYRGQNNRLQDPVNYVSAKEQATYTRTAENEVNNLFPRLPNPDLVMYVYPHLSKSGEPMPVPGYSTVIPFYSRTQYAQPGERLGGL</sequence>
<feature type="signal peptide" evidence="1">
    <location>
        <begin position="1"/>
        <end position="21"/>
    </location>
</feature>
<dbReference type="InterPro" id="IPR022262">
    <property type="entry name" value="Lipoprot_put"/>
</dbReference>
<dbReference type="EMBL" id="FWWV01000018">
    <property type="protein sequence ID" value="SMB85196.1"/>
    <property type="molecule type" value="Genomic_DNA"/>
</dbReference>
<gene>
    <name evidence="2" type="ORF">SAMN05660772_02443</name>
</gene>
<evidence type="ECO:0000313" key="2">
    <source>
        <dbReference type="EMBL" id="SMB85196.1"/>
    </source>
</evidence>